<accession>A0ABN8I1B1</accession>
<feature type="chain" id="PRO_5045075994" description="CCC domain-containing protein" evidence="1">
    <location>
        <begin position="20"/>
        <end position="152"/>
    </location>
</feature>
<dbReference type="Pfam" id="PF26644">
    <property type="entry name" value="CCC"/>
    <property type="match status" value="1"/>
</dbReference>
<proteinExistence type="predicted"/>
<dbReference type="Proteomes" id="UP000837857">
    <property type="component" value="Chromosome 16"/>
</dbReference>
<feature type="domain" description="CCC" evidence="2">
    <location>
        <begin position="80"/>
        <end position="146"/>
    </location>
</feature>
<keyword evidence="1" id="KW-0732">Signal</keyword>
<gene>
    <name evidence="3" type="ORF">IPOD504_LOCUS5340</name>
</gene>
<sequence>MAGKLTLFVFLTVIALCHGEPQTSYEPSRDKVPGFGFSQILDYLLGGYDNGYYPDRYPGAYYPGQGQYPGHPGLIGPPGAHPGCPLCDSSVYSYCSYKQAHDACCCEHSGYLPFHCRNTNCNFVHANSCEEYHLISNCCCVDIQKSAIENIV</sequence>
<protein>
    <recommendedName>
        <fullName evidence="2">CCC domain-containing protein</fullName>
    </recommendedName>
</protein>
<dbReference type="InterPro" id="IPR058250">
    <property type="entry name" value="CCC"/>
</dbReference>
<reference evidence="3" key="1">
    <citation type="submission" date="2022-03" db="EMBL/GenBank/DDBJ databases">
        <authorList>
            <person name="Martin H S."/>
        </authorList>
    </citation>
    <scope>NUCLEOTIDE SEQUENCE</scope>
</reference>
<evidence type="ECO:0000313" key="3">
    <source>
        <dbReference type="EMBL" id="CAH2046035.1"/>
    </source>
</evidence>
<evidence type="ECO:0000259" key="2">
    <source>
        <dbReference type="Pfam" id="PF26644"/>
    </source>
</evidence>
<name>A0ABN8I1B1_9NEOP</name>
<feature type="non-terminal residue" evidence="3">
    <location>
        <position position="152"/>
    </location>
</feature>
<evidence type="ECO:0000313" key="4">
    <source>
        <dbReference type="Proteomes" id="UP000837857"/>
    </source>
</evidence>
<feature type="signal peptide" evidence="1">
    <location>
        <begin position="1"/>
        <end position="19"/>
    </location>
</feature>
<evidence type="ECO:0000256" key="1">
    <source>
        <dbReference type="SAM" id="SignalP"/>
    </source>
</evidence>
<organism evidence="3 4">
    <name type="scientific">Iphiclides podalirius</name>
    <name type="common">scarce swallowtail</name>
    <dbReference type="NCBI Taxonomy" id="110791"/>
    <lineage>
        <taxon>Eukaryota</taxon>
        <taxon>Metazoa</taxon>
        <taxon>Ecdysozoa</taxon>
        <taxon>Arthropoda</taxon>
        <taxon>Hexapoda</taxon>
        <taxon>Insecta</taxon>
        <taxon>Pterygota</taxon>
        <taxon>Neoptera</taxon>
        <taxon>Endopterygota</taxon>
        <taxon>Lepidoptera</taxon>
        <taxon>Glossata</taxon>
        <taxon>Ditrysia</taxon>
        <taxon>Papilionoidea</taxon>
        <taxon>Papilionidae</taxon>
        <taxon>Papilioninae</taxon>
        <taxon>Iphiclides</taxon>
    </lineage>
</organism>
<dbReference type="EMBL" id="OW152828">
    <property type="protein sequence ID" value="CAH2046035.1"/>
    <property type="molecule type" value="Genomic_DNA"/>
</dbReference>
<keyword evidence="4" id="KW-1185">Reference proteome</keyword>